<evidence type="ECO:0000256" key="6">
    <source>
        <dbReference type="ARBA" id="ARBA00029455"/>
    </source>
</evidence>
<dbReference type="InterPro" id="IPR012173">
    <property type="entry name" value="Mpp10"/>
</dbReference>
<evidence type="ECO:0000256" key="5">
    <source>
        <dbReference type="ARBA" id="ARBA00023274"/>
    </source>
</evidence>
<protein>
    <recommendedName>
        <fullName evidence="7">U3 small nucleolar ribonucleoprotein protein MPP10</fullName>
    </recommendedName>
</protein>
<reference evidence="9 10" key="1">
    <citation type="submission" date="2023-04" db="EMBL/GenBank/DDBJ databases">
        <title>Genome of Basidiobolus ranarum AG-B5.</title>
        <authorList>
            <person name="Stajich J.E."/>
            <person name="Carter-House D."/>
            <person name="Gryganskyi A."/>
        </authorList>
    </citation>
    <scope>NUCLEOTIDE SEQUENCE [LARGE SCALE GENOMIC DNA]</scope>
    <source>
        <strain evidence="9 10">AG-B5</strain>
    </source>
</reference>
<dbReference type="Pfam" id="PF04006">
    <property type="entry name" value="Mpp10"/>
    <property type="match status" value="2"/>
</dbReference>
<dbReference type="Proteomes" id="UP001479436">
    <property type="component" value="Unassembled WGS sequence"/>
</dbReference>
<comment type="subcellular location">
    <subcellularLocation>
        <location evidence="1 7">Nucleus</location>
        <location evidence="1 7">Nucleolus</location>
    </subcellularLocation>
</comment>
<keyword evidence="4 7" id="KW-0539">Nucleus</keyword>
<proteinExistence type="inferred from homology"/>
<comment type="function">
    <text evidence="7">Involved in nucleolar processing of pre-18S ribosomal RNA.</text>
</comment>
<dbReference type="PANTHER" id="PTHR17039">
    <property type="entry name" value="U3 SMALL NUCLEOLAR RIBONUCLEOPROTEIN PROTEIN MPP10"/>
    <property type="match status" value="1"/>
</dbReference>
<evidence type="ECO:0000313" key="10">
    <source>
        <dbReference type="Proteomes" id="UP001479436"/>
    </source>
</evidence>
<dbReference type="PANTHER" id="PTHR17039:SF0">
    <property type="entry name" value="U3 SMALL NUCLEOLAR RIBONUCLEOPROTEIN PROTEIN MPP10"/>
    <property type="match status" value="1"/>
</dbReference>
<keyword evidence="5 7" id="KW-0687">Ribonucleoprotein</keyword>
<accession>A0ABR2WAC8</accession>
<feature type="compositionally biased region" description="Basic and acidic residues" evidence="8">
    <location>
        <begin position="239"/>
        <end position="259"/>
    </location>
</feature>
<keyword evidence="2 7" id="KW-0690">Ribosome biogenesis</keyword>
<dbReference type="PIRSF" id="PIRSF017300">
    <property type="entry name" value="snoRNP_Mpp10"/>
    <property type="match status" value="1"/>
</dbReference>
<feature type="compositionally biased region" description="Basic and acidic residues" evidence="8">
    <location>
        <begin position="184"/>
        <end position="196"/>
    </location>
</feature>
<comment type="caution">
    <text evidence="9">The sequence shown here is derived from an EMBL/GenBank/DDBJ whole genome shotgun (WGS) entry which is preliminary data.</text>
</comment>
<evidence type="ECO:0000256" key="7">
    <source>
        <dbReference type="PIRNR" id="PIRNR017300"/>
    </source>
</evidence>
<evidence type="ECO:0000256" key="2">
    <source>
        <dbReference type="ARBA" id="ARBA00022517"/>
    </source>
</evidence>
<organism evidence="9 10">
    <name type="scientific">Basidiobolus ranarum</name>
    <dbReference type="NCBI Taxonomy" id="34480"/>
    <lineage>
        <taxon>Eukaryota</taxon>
        <taxon>Fungi</taxon>
        <taxon>Fungi incertae sedis</taxon>
        <taxon>Zoopagomycota</taxon>
        <taxon>Entomophthoromycotina</taxon>
        <taxon>Basidiobolomycetes</taxon>
        <taxon>Basidiobolales</taxon>
        <taxon>Basidiobolaceae</taxon>
        <taxon>Basidiobolus</taxon>
    </lineage>
</organism>
<evidence type="ECO:0000313" key="9">
    <source>
        <dbReference type="EMBL" id="KAK9728594.1"/>
    </source>
</evidence>
<keyword evidence="3 7" id="KW-0698">rRNA processing</keyword>
<feature type="region of interest" description="Disordered" evidence="8">
    <location>
        <begin position="102"/>
        <end position="296"/>
    </location>
</feature>
<gene>
    <name evidence="9" type="primary">MPP10</name>
    <name evidence="9" type="ORF">K7432_000943</name>
</gene>
<evidence type="ECO:0000256" key="8">
    <source>
        <dbReference type="SAM" id="MobiDB-lite"/>
    </source>
</evidence>
<comment type="similarity">
    <text evidence="6 7">Belongs to the MPP10 family.</text>
</comment>
<dbReference type="EMBL" id="JASJQH010006894">
    <property type="protein sequence ID" value="KAK9728594.1"/>
    <property type="molecule type" value="Genomic_DNA"/>
</dbReference>
<evidence type="ECO:0000256" key="4">
    <source>
        <dbReference type="ARBA" id="ARBA00023242"/>
    </source>
</evidence>
<name>A0ABR2WAC8_9FUNG</name>
<feature type="compositionally biased region" description="Acidic residues" evidence="8">
    <location>
        <begin position="122"/>
        <end position="175"/>
    </location>
</feature>
<evidence type="ECO:0000256" key="1">
    <source>
        <dbReference type="ARBA" id="ARBA00004604"/>
    </source>
</evidence>
<sequence length="525" mass="59889">MMTGTVEISSEELLLNFVKDVIDKPEIFISQNSEVASKITNVVKNLYDTAKKDEPFPLGPIPELLTEGFDYEQIWEEIQLQNQPLLEYVDAQLEDLSTMQDQAISDSENSDSADSDAQVPELSEEDDMSAEEEENASEGEEEEENEEDIESPEEKEDSSEDDNIDPERSEVDDEFFSLAQMEDFTEKAEEMELQDKSDDEDEIDYFADPDELSDSDDEGTNANDITFGEFFKDGKKRPAKADSAQDKKKVRFSENKETEKDEDEEVEPSTKDLFAQNDDEDEEGTEKLSSFEKHQRKIQETISQLENENVGAKDWTLMGEASVRTRPVNSLLEEDLEFDHASKPVPVITQEVTETLEDMIKRRILDGLFDDVERKKDPNLPAFLPSKKVALNDEKSKKSLSELYEDEYIKQTTGHVVNEKDDALKKAHDDIDELFKDLCFKLDSLSNFHFTPKMVSFRVKDLCKNFDVHFILLQPKAEITVISDAPAIAMEEVTPVNVSDANLLAPEEVYEKPSQKKNKKKKGKN</sequence>
<feature type="compositionally biased region" description="Basic and acidic residues" evidence="8">
    <location>
        <begin position="285"/>
        <end position="296"/>
    </location>
</feature>
<keyword evidence="10" id="KW-1185">Reference proteome</keyword>
<feature type="compositionally biased region" description="Acidic residues" evidence="8">
    <location>
        <begin position="197"/>
        <end position="219"/>
    </location>
</feature>
<evidence type="ECO:0000256" key="3">
    <source>
        <dbReference type="ARBA" id="ARBA00022552"/>
    </source>
</evidence>